<reference evidence="1 2" key="1">
    <citation type="submission" date="2019-05" db="EMBL/GenBank/DDBJ databases">
        <title>Another draft genome of Portunus trituberculatus and its Hox gene families provides insights of decapod evolution.</title>
        <authorList>
            <person name="Jeong J.-H."/>
            <person name="Song I."/>
            <person name="Kim S."/>
            <person name="Choi T."/>
            <person name="Kim D."/>
            <person name="Ryu S."/>
            <person name="Kim W."/>
        </authorList>
    </citation>
    <scope>NUCLEOTIDE SEQUENCE [LARGE SCALE GENOMIC DNA]</scope>
    <source>
        <tissue evidence="1">Muscle</tissue>
    </source>
</reference>
<keyword evidence="2" id="KW-1185">Reference proteome</keyword>
<protein>
    <submittedName>
        <fullName evidence="1">Uncharacterized protein</fullName>
    </submittedName>
</protein>
<accession>A0A5B7EP02</accession>
<sequence length="147" mass="15723">MTPKRRWIRVLVWAARSSAPRLNGPLQGLAALRRASPGPHCITCAADGAADIVVGAAVRPPAVQLGSLSRLWLRRGTVPPARLRSHVLVMQCTVLLADEHLRRIMVWRRAEPQDRGGSPCIVCGGGARAASVPGLTRALHVLVVAAR</sequence>
<evidence type="ECO:0000313" key="1">
    <source>
        <dbReference type="EMBL" id="MPC34643.1"/>
    </source>
</evidence>
<dbReference type="EMBL" id="VSRR010003096">
    <property type="protein sequence ID" value="MPC34643.1"/>
    <property type="molecule type" value="Genomic_DNA"/>
</dbReference>
<evidence type="ECO:0000313" key="2">
    <source>
        <dbReference type="Proteomes" id="UP000324222"/>
    </source>
</evidence>
<dbReference type="Proteomes" id="UP000324222">
    <property type="component" value="Unassembled WGS sequence"/>
</dbReference>
<organism evidence="1 2">
    <name type="scientific">Portunus trituberculatus</name>
    <name type="common">Swimming crab</name>
    <name type="synonym">Neptunus trituberculatus</name>
    <dbReference type="NCBI Taxonomy" id="210409"/>
    <lineage>
        <taxon>Eukaryota</taxon>
        <taxon>Metazoa</taxon>
        <taxon>Ecdysozoa</taxon>
        <taxon>Arthropoda</taxon>
        <taxon>Crustacea</taxon>
        <taxon>Multicrustacea</taxon>
        <taxon>Malacostraca</taxon>
        <taxon>Eumalacostraca</taxon>
        <taxon>Eucarida</taxon>
        <taxon>Decapoda</taxon>
        <taxon>Pleocyemata</taxon>
        <taxon>Brachyura</taxon>
        <taxon>Eubrachyura</taxon>
        <taxon>Portunoidea</taxon>
        <taxon>Portunidae</taxon>
        <taxon>Portuninae</taxon>
        <taxon>Portunus</taxon>
    </lineage>
</organism>
<proteinExistence type="predicted"/>
<name>A0A5B7EP02_PORTR</name>
<dbReference type="AlphaFoldDB" id="A0A5B7EP02"/>
<gene>
    <name evidence="1" type="ORF">E2C01_028040</name>
</gene>
<comment type="caution">
    <text evidence="1">The sequence shown here is derived from an EMBL/GenBank/DDBJ whole genome shotgun (WGS) entry which is preliminary data.</text>
</comment>